<dbReference type="AlphaFoldDB" id="A0A819SFG2"/>
<evidence type="ECO:0000256" key="1">
    <source>
        <dbReference type="ARBA" id="ARBA00004370"/>
    </source>
</evidence>
<feature type="transmembrane region" description="Helical" evidence="5">
    <location>
        <begin position="105"/>
        <end position="127"/>
    </location>
</feature>
<keyword evidence="2 5" id="KW-0812">Transmembrane</keyword>
<feature type="transmembrane region" description="Helical" evidence="5">
    <location>
        <begin position="57"/>
        <end position="85"/>
    </location>
</feature>
<feature type="domain" description="G-protein coupled receptors family 1 profile" evidence="6">
    <location>
        <begin position="22"/>
        <end position="308"/>
    </location>
</feature>
<dbReference type="GO" id="GO:0016020">
    <property type="term" value="C:membrane"/>
    <property type="evidence" value="ECO:0007669"/>
    <property type="project" value="UniProtKB-SubCell"/>
</dbReference>
<dbReference type="EMBL" id="CAJOAZ010004425">
    <property type="protein sequence ID" value="CAF4058569.1"/>
    <property type="molecule type" value="Genomic_DNA"/>
</dbReference>
<feature type="transmembrane region" description="Helical" evidence="5">
    <location>
        <begin position="245"/>
        <end position="265"/>
    </location>
</feature>
<organism evidence="7 8">
    <name type="scientific">Adineta steineri</name>
    <dbReference type="NCBI Taxonomy" id="433720"/>
    <lineage>
        <taxon>Eukaryota</taxon>
        <taxon>Metazoa</taxon>
        <taxon>Spiralia</taxon>
        <taxon>Gnathifera</taxon>
        <taxon>Rotifera</taxon>
        <taxon>Eurotatoria</taxon>
        <taxon>Bdelloidea</taxon>
        <taxon>Adinetida</taxon>
        <taxon>Adinetidae</taxon>
        <taxon>Adineta</taxon>
    </lineage>
</organism>
<accession>A0A819SFG2</accession>
<sequence>MGSTSILMNCCTIVIHTFSMIISLIILILIIYRLYYNKLYRHQIDMQCRSSTFDDNIALILIGNTYLIFFIYHIIWISISLRTFIGDFSLLKDIIYHTDSKVCRIQVGIIFFLTSQMYHSFILQALYRHLKIISISKLSTIKICHMSLNNISVYIFMIIFSWFISFAVLIPAYTTFNVFAYFPQQYHCRISFTNVKGSIYSLLVSYLIPVCIVLYIYCRFIFCIRRSPNRGVLLQTRHETIVIKYILKISLTMCVLGFPTLFFQLQFALTGEIHPLADRIHELCLSINAMGFTLCFAILNSLVQLLPQLSADEDSSMINLKISNV</sequence>
<evidence type="ECO:0000259" key="6">
    <source>
        <dbReference type="PROSITE" id="PS50262"/>
    </source>
</evidence>
<evidence type="ECO:0000256" key="4">
    <source>
        <dbReference type="ARBA" id="ARBA00023136"/>
    </source>
</evidence>
<dbReference type="PROSITE" id="PS50262">
    <property type="entry name" value="G_PROTEIN_RECEP_F1_2"/>
    <property type="match status" value="1"/>
</dbReference>
<feature type="transmembrane region" description="Helical" evidence="5">
    <location>
        <begin position="6"/>
        <end position="36"/>
    </location>
</feature>
<dbReference type="InterPro" id="IPR017452">
    <property type="entry name" value="GPCR_Rhodpsn_7TM"/>
</dbReference>
<keyword evidence="4 5" id="KW-0472">Membrane</keyword>
<comment type="subcellular location">
    <subcellularLocation>
        <location evidence="1">Membrane</location>
    </subcellularLocation>
</comment>
<dbReference type="Proteomes" id="UP000663844">
    <property type="component" value="Unassembled WGS sequence"/>
</dbReference>
<dbReference type="CDD" id="cd00637">
    <property type="entry name" value="7tm_classA_rhodopsin-like"/>
    <property type="match status" value="1"/>
</dbReference>
<keyword evidence="3 5" id="KW-1133">Transmembrane helix</keyword>
<evidence type="ECO:0000313" key="8">
    <source>
        <dbReference type="Proteomes" id="UP000663844"/>
    </source>
</evidence>
<gene>
    <name evidence="7" type="ORF">OXD698_LOCUS32979</name>
</gene>
<evidence type="ECO:0000256" key="2">
    <source>
        <dbReference type="ARBA" id="ARBA00022692"/>
    </source>
</evidence>
<comment type="caution">
    <text evidence="7">The sequence shown here is derived from an EMBL/GenBank/DDBJ whole genome shotgun (WGS) entry which is preliminary data.</text>
</comment>
<name>A0A819SFG2_9BILA</name>
<feature type="transmembrane region" description="Helical" evidence="5">
    <location>
        <begin position="199"/>
        <end position="224"/>
    </location>
</feature>
<reference evidence="7" key="1">
    <citation type="submission" date="2021-02" db="EMBL/GenBank/DDBJ databases">
        <authorList>
            <person name="Nowell W R."/>
        </authorList>
    </citation>
    <scope>NUCLEOTIDE SEQUENCE</scope>
</reference>
<protein>
    <recommendedName>
        <fullName evidence="6">G-protein coupled receptors family 1 profile domain-containing protein</fullName>
    </recommendedName>
</protein>
<evidence type="ECO:0000256" key="5">
    <source>
        <dbReference type="SAM" id="Phobius"/>
    </source>
</evidence>
<evidence type="ECO:0000256" key="3">
    <source>
        <dbReference type="ARBA" id="ARBA00022989"/>
    </source>
</evidence>
<proteinExistence type="predicted"/>
<feature type="transmembrane region" description="Helical" evidence="5">
    <location>
        <begin position="148"/>
        <end position="173"/>
    </location>
</feature>
<evidence type="ECO:0000313" key="7">
    <source>
        <dbReference type="EMBL" id="CAF4058569.1"/>
    </source>
</evidence>
<dbReference type="Gene3D" id="1.20.1070.10">
    <property type="entry name" value="Rhodopsin 7-helix transmembrane proteins"/>
    <property type="match status" value="1"/>
</dbReference>